<dbReference type="InterPro" id="IPR046847">
    <property type="entry name" value="Xre-like_HTH"/>
</dbReference>
<organism evidence="3 6">
    <name type="scientific">Teichococcus wenyumeiae</name>
    <dbReference type="NCBI Taxonomy" id="2478470"/>
    <lineage>
        <taxon>Bacteria</taxon>
        <taxon>Pseudomonadati</taxon>
        <taxon>Pseudomonadota</taxon>
        <taxon>Alphaproteobacteria</taxon>
        <taxon>Acetobacterales</taxon>
        <taxon>Roseomonadaceae</taxon>
        <taxon>Roseomonas</taxon>
    </lineage>
</organism>
<dbReference type="EMBL" id="RFLX01000015">
    <property type="protein sequence ID" value="RMI19901.1"/>
    <property type="molecule type" value="Genomic_DNA"/>
</dbReference>
<comment type="caution">
    <text evidence="3">The sequence shown here is derived from an EMBL/GenBank/DDBJ whole genome shotgun (WGS) entry which is preliminary data.</text>
</comment>
<evidence type="ECO:0000313" key="3">
    <source>
        <dbReference type="EMBL" id="RKK05229.1"/>
    </source>
</evidence>
<dbReference type="Proteomes" id="UP000274097">
    <property type="component" value="Unassembled WGS sequence"/>
</dbReference>
<keyword evidence="5" id="KW-1185">Reference proteome</keyword>
<dbReference type="RefSeq" id="WP_120637270.1">
    <property type="nucleotide sequence ID" value="NZ_RAQU01000020.1"/>
</dbReference>
<dbReference type="Pfam" id="PF09722">
    <property type="entry name" value="Xre_MbcA_ParS_C"/>
    <property type="match status" value="1"/>
</dbReference>
<evidence type="ECO:0000259" key="2">
    <source>
        <dbReference type="Pfam" id="PF20432"/>
    </source>
</evidence>
<gene>
    <name evidence="3" type="ORF">D6Z83_05175</name>
    <name evidence="4" type="ORF">EBE87_18730</name>
</gene>
<dbReference type="OrthoDB" id="117888at2"/>
<dbReference type="Proteomes" id="UP000278036">
    <property type="component" value="Unassembled WGS sequence"/>
</dbReference>
<accession>A0A3A9K1L1</accession>
<evidence type="ECO:0000313" key="5">
    <source>
        <dbReference type="Proteomes" id="UP000274097"/>
    </source>
</evidence>
<evidence type="ECO:0000259" key="1">
    <source>
        <dbReference type="Pfam" id="PF09722"/>
    </source>
</evidence>
<dbReference type="EMBL" id="RAQU01000020">
    <property type="protein sequence ID" value="RKK05229.1"/>
    <property type="molecule type" value="Genomic_DNA"/>
</dbReference>
<reference evidence="3 6" key="1">
    <citation type="submission" date="2018-09" db="EMBL/GenBank/DDBJ databases">
        <title>Roseomonas sp. nov., isolated from feces of Tibetan antelopes in the Qinghai-Tibet plateau, China.</title>
        <authorList>
            <person name="Tian Z."/>
        </authorList>
    </citation>
    <scope>NUCLEOTIDE SEQUENCE [LARGE SCALE GENOMIC DNA]</scope>
    <source>
        <strain evidence="4 5">Z23</strain>
        <strain evidence="3 6">Z24</strain>
    </source>
</reference>
<dbReference type="GO" id="GO:0003677">
    <property type="term" value="F:DNA binding"/>
    <property type="evidence" value="ECO:0007669"/>
    <property type="project" value="InterPro"/>
</dbReference>
<dbReference type="InParanoid" id="A0A3A9K1L1"/>
<sequence length="176" mass="19492">MTAVQSAARSPVAPRPYRLDRSRFAPENRRRLSAPGLRTFLAIADLWGLDETQRLLVLGYPPRSTFHKWAKTVREHGEITLDADVLTRISAVLGIHQALGVLHGSEREGMAWLRAPHGAIVFGGRPPLDLVTSGTQDGLMTVRRFLDAARGGLYMEPVEALDQNARPYTDEDLIIS</sequence>
<protein>
    <submittedName>
        <fullName evidence="3">DUF2384 domain-containing protein</fullName>
    </submittedName>
</protein>
<dbReference type="InterPro" id="IPR024467">
    <property type="entry name" value="Xre/MbcA/ParS-like_toxin-bd"/>
</dbReference>
<feature type="domain" description="Antitoxin Xre/MbcA/ParS-like toxin-binding" evidence="1">
    <location>
        <begin position="102"/>
        <end position="152"/>
    </location>
</feature>
<dbReference type="AlphaFoldDB" id="A0A3A9K1L1"/>
<name>A0A3A9K1L1_9PROT</name>
<evidence type="ECO:0000313" key="4">
    <source>
        <dbReference type="EMBL" id="RMI19901.1"/>
    </source>
</evidence>
<evidence type="ECO:0000313" key="6">
    <source>
        <dbReference type="Proteomes" id="UP000278036"/>
    </source>
</evidence>
<feature type="domain" description="Antitoxin Xre-like helix-turn-helix" evidence="2">
    <location>
        <begin position="31"/>
        <end position="93"/>
    </location>
</feature>
<dbReference type="Pfam" id="PF20432">
    <property type="entry name" value="Xre-like-HTH"/>
    <property type="match status" value="1"/>
</dbReference>
<proteinExistence type="predicted"/>